<evidence type="ECO:0000256" key="1">
    <source>
        <dbReference type="SAM" id="Phobius"/>
    </source>
</evidence>
<organism evidence="2 3">
    <name type="scientific">Candidatus Nomurabacteria bacterium CG1_02_31_12</name>
    <dbReference type="NCBI Taxonomy" id="1805280"/>
    <lineage>
        <taxon>Bacteria</taxon>
        <taxon>Candidatus Nomuraibacteriota</taxon>
    </lineage>
</organism>
<evidence type="ECO:0000313" key="3">
    <source>
        <dbReference type="Proteomes" id="UP000185769"/>
    </source>
</evidence>
<keyword evidence="1" id="KW-0812">Transmembrane</keyword>
<reference evidence="2 3" key="1">
    <citation type="journal article" date="2016" name="Environ. Microbiol.">
        <title>Genomic resolution of a cold subsurface aquifer community provides metabolic insights for novel microbes adapted to high CO concentrations.</title>
        <authorList>
            <person name="Probst A.J."/>
            <person name="Castelle C.J."/>
            <person name="Singh A."/>
            <person name="Brown C.T."/>
            <person name="Anantharaman K."/>
            <person name="Sharon I."/>
            <person name="Hug L.A."/>
            <person name="Burstein D."/>
            <person name="Emerson J.B."/>
            <person name="Thomas B.C."/>
            <person name="Banfield J.F."/>
        </authorList>
    </citation>
    <scope>NUCLEOTIDE SEQUENCE [LARGE SCALE GENOMIC DNA]</scope>
    <source>
        <strain evidence="2">CG1_02_31_12</strain>
    </source>
</reference>
<feature type="transmembrane region" description="Helical" evidence="1">
    <location>
        <begin position="20"/>
        <end position="38"/>
    </location>
</feature>
<dbReference type="Proteomes" id="UP000185769">
    <property type="component" value="Unassembled WGS sequence"/>
</dbReference>
<name>A0A1J4V031_9BACT</name>
<evidence type="ECO:0000313" key="2">
    <source>
        <dbReference type="EMBL" id="OIO29307.1"/>
    </source>
</evidence>
<dbReference type="EMBL" id="MNVM01000027">
    <property type="protein sequence ID" value="OIO29307.1"/>
    <property type="molecule type" value="Genomic_DNA"/>
</dbReference>
<proteinExistence type="predicted"/>
<keyword evidence="1" id="KW-0472">Membrane</keyword>
<sequence>MKKIIHHLRRQPEEVRRHILHILILMFAAVMIILWVFSLGKNLVSTDTQIKMKEDLKPFTVLKDNIVDGYKSTSETDSSVVE</sequence>
<accession>A0A1J4V031</accession>
<dbReference type="AlphaFoldDB" id="A0A1J4V031"/>
<keyword evidence="1" id="KW-1133">Transmembrane helix</keyword>
<gene>
    <name evidence="2" type="ORF">AUJ22_01625</name>
</gene>
<comment type="caution">
    <text evidence="2">The sequence shown here is derived from an EMBL/GenBank/DDBJ whole genome shotgun (WGS) entry which is preliminary data.</text>
</comment>
<protein>
    <submittedName>
        <fullName evidence="2">Uncharacterized protein</fullName>
    </submittedName>
</protein>